<dbReference type="EMBL" id="MT367281">
    <property type="protein sequence ID" value="QWB14900.1"/>
    <property type="molecule type" value="Genomic_DNA"/>
</dbReference>
<name>A0A8E7YWE6_9VIRU</name>
<reference evidence="1" key="1">
    <citation type="submission" date="2020-04" db="EMBL/GenBank/DDBJ databases">
        <authorList>
            <person name="Liu Q."/>
            <person name="Zhang W."/>
        </authorList>
    </citation>
    <scope>NUCLEOTIDE SEQUENCE</scope>
    <source>
        <strain evidence="1">Elk10cre1</strain>
    </source>
</reference>
<proteinExistence type="predicted"/>
<evidence type="ECO:0000313" key="1">
    <source>
        <dbReference type="EMBL" id="QWB14900.1"/>
    </source>
</evidence>
<organism evidence="1">
    <name type="scientific">Cressdnaviricota sp</name>
    <dbReference type="NCBI Taxonomy" id="2748378"/>
    <lineage>
        <taxon>Viruses</taxon>
        <taxon>Monodnaviria</taxon>
        <taxon>Shotokuvirae</taxon>
        <taxon>Cressdnaviricota</taxon>
    </lineage>
</organism>
<protein>
    <submittedName>
        <fullName evidence="1">Capsid protein</fullName>
    </submittedName>
</protein>
<sequence length="277" mass="31804">MPRIHIEDKHTYFSHNALISGVNTDSAISFTHYNVNRPVIVVAEPTYPATGTDENNRIGRKIRTSSLMTEFYLNLFNSLDNLNTNTIYDYYAYSNSNTLSSLTADVTPRPPAFNTNEMALDVSIRHMIVEFDPEHTKGYTPQEFFEYIWDWFEQLNVLTGNYNMHSNRQQIKRESTSYTGNFNILHDKVIHLSLQKPIYHGNLVIPYVRNLNFDSQGNAPTNKRVYQMFIGPTNVFIDYGSYRLGQFIQNAENVPDGGPNIFVGTLSNTLKLSYTDI</sequence>
<accession>A0A8E7YWE6</accession>